<dbReference type="PROSITE" id="PS51257">
    <property type="entry name" value="PROKAR_LIPOPROTEIN"/>
    <property type="match status" value="1"/>
</dbReference>
<dbReference type="EMBL" id="MQMF01000001">
    <property type="protein sequence ID" value="OOE14811.1"/>
    <property type="molecule type" value="Genomic_DNA"/>
</dbReference>
<evidence type="ECO:0000256" key="1">
    <source>
        <dbReference type="SAM" id="SignalP"/>
    </source>
</evidence>
<dbReference type="AlphaFoldDB" id="A0A1V3GEI1"/>
<evidence type="ECO:0008006" key="4">
    <source>
        <dbReference type="Google" id="ProtNLM"/>
    </source>
</evidence>
<evidence type="ECO:0000313" key="2">
    <source>
        <dbReference type="EMBL" id="OOE14811.1"/>
    </source>
</evidence>
<dbReference type="Proteomes" id="UP000188597">
    <property type="component" value="Unassembled WGS sequence"/>
</dbReference>
<reference evidence="2 3" key="1">
    <citation type="submission" date="2016-11" db="EMBL/GenBank/DDBJ databases">
        <authorList>
            <person name="Jaros S."/>
            <person name="Januszkiewicz K."/>
            <person name="Wedrychowicz H."/>
        </authorList>
    </citation>
    <scope>NUCLEOTIDE SEQUENCE [LARGE SCALE GENOMIC DNA]</scope>
    <source>
        <strain evidence="2 3">Con a/3</strain>
    </source>
</reference>
<feature type="signal peptide" evidence="1">
    <location>
        <begin position="1"/>
        <end position="23"/>
    </location>
</feature>
<organism evidence="2 3">
    <name type="scientific">Fictibacillus arsenicus</name>
    <dbReference type="NCBI Taxonomy" id="255247"/>
    <lineage>
        <taxon>Bacteria</taxon>
        <taxon>Bacillati</taxon>
        <taxon>Bacillota</taxon>
        <taxon>Bacilli</taxon>
        <taxon>Bacillales</taxon>
        <taxon>Fictibacillaceae</taxon>
        <taxon>Fictibacillus</taxon>
    </lineage>
</organism>
<gene>
    <name evidence="2" type="ORF">UN64_06390</name>
</gene>
<name>A0A1V3GEI1_9BACL</name>
<sequence>MSKQKLFVYLVIIVFLAGCSSGAGQGTLNDKNLKLQDYIKGAYPRYYEQVSKEEAQKALPFDLELPDKLPFKVALSTFQISDWGEKRNILLDSVFYPRQEGKNVYLAYRISNFLPNAEKLETNEKVKLENGIKAYFSGSSDLPILAWEEDGLYHKMEYLKEEETDSKKAKSNLLKAASSIYE</sequence>
<evidence type="ECO:0000313" key="3">
    <source>
        <dbReference type="Proteomes" id="UP000188597"/>
    </source>
</evidence>
<keyword evidence="1" id="KW-0732">Signal</keyword>
<comment type="caution">
    <text evidence="2">The sequence shown here is derived from an EMBL/GenBank/DDBJ whole genome shotgun (WGS) entry which is preliminary data.</text>
</comment>
<dbReference type="OrthoDB" id="2971753at2"/>
<proteinExistence type="predicted"/>
<feature type="chain" id="PRO_5012798909" description="DUF4367 domain-containing protein" evidence="1">
    <location>
        <begin position="24"/>
        <end position="182"/>
    </location>
</feature>
<protein>
    <recommendedName>
        <fullName evidence="4">DUF4367 domain-containing protein</fullName>
    </recommendedName>
</protein>
<dbReference type="RefSeq" id="WP_077360783.1">
    <property type="nucleotide sequence ID" value="NZ_MQMF01000001.1"/>
</dbReference>
<accession>A0A1V3GEI1</accession>